<dbReference type="GO" id="GO:0003700">
    <property type="term" value="F:DNA-binding transcription factor activity"/>
    <property type="evidence" value="ECO:0007669"/>
    <property type="project" value="InterPro"/>
</dbReference>
<dbReference type="Gene3D" id="1.10.10.60">
    <property type="entry name" value="Homeodomain-like"/>
    <property type="match status" value="1"/>
</dbReference>
<dbReference type="OrthoDB" id="952277at2"/>
<dbReference type="Pfam" id="PF12833">
    <property type="entry name" value="HTH_18"/>
    <property type="match status" value="1"/>
</dbReference>
<evidence type="ECO:0000256" key="2">
    <source>
        <dbReference type="ARBA" id="ARBA00023125"/>
    </source>
</evidence>
<name>A0A1T4MDR0_9BACT</name>
<dbReference type="Proteomes" id="UP000190888">
    <property type="component" value="Unassembled WGS sequence"/>
</dbReference>
<keyword evidence="6" id="KW-1185">Reference proteome</keyword>
<keyword evidence="1" id="KW-0805">Transcription regulation</keyword>
<dbReference type="InterPro" id="IPR018062">
    <property type="entry name" value="HTH_AraC-typ_CS"/>
</dbReference>
<evidence type="ECO:0000256" key="3">
    <source>
        <dbReference type="ARBA" id="ARBA00023163"/>
    </source>
</evidence>
<proteinExistence type="predicted"/>
<sequence>MTLHIRNMVCNRCIMVVGTELEKMGLHPLSVSLGYVELKEALTDSQFAELNKKLVDLGFEILDDRKSRIIEKIKNELVTLAHYTEEQPRENISSYLSSRLHHDYNYLSSLFSESEGTTIEKYFIAQKIERVKELLEYDELTLSGIALEMGYSSVAHLSSQFKKVTGQTPSQYKTTLNRAGRTPLDKL</sequence>
<protein>
    <submittedName>
        <fullName evidence="5">AraC-type DNA-binding protein</fullName>
    </submittedName>
</protein>
<dbReference type="InterPro" id="IPR009057">
    <property type="entry name" value="Homeodomain-like_sf"/>
</dbReference>
<dbReference type="RefSeq" id="WP_078830803.1">
    <property type="nucleotide sequence ID" value="NZ_FUWH01000003.1"/>
</dbReference>
<dbReference type="AlphaFoldDB" id="A0A1T4MDR0"/>
<dbReference type="Gene3D" id="3.30.70.100">
    <property type="match status" value="1"/>
</dbReference>
<organism evidence="5 6">
    <name type="scientific">Sediminibacterium ginsengisoli</name>
    <dbReference type="NCBI Taxonomy" id="413434"/>
    <lineage>
        <taxon>Bacteria</taxon>
        <taxon>Pseudomonadati</taxon>
        <taxon>Bacteroidota</taxon>
        <taxon>Chitinophagia</taxon>
        <taxon>Chitinophagales</taxon>
        <taxon>Chitinophagaceae</taxon>
        <taxon>Sediminibacterium</taxon>
    </lineage>
</organism>
<dbReference type="STRING" id="413434.SAMN04488132_103326"/>
<dbReference type="PROSITE" id="PS00041">
    <property type="entry name" value="HTH_ARAC_FAMILY_1"/>
    <property type="match status" value="1"/>
</dbReference>
<dbReference type="PROSITE" id="PS01124">
    <property type="entry name" value="HTH_ARAC_FAMILY_2"/>
    <property type="match status" value="1"/>
</dbReference>
<evidence type="ECO:0000259" key="4">
    <source>
        <dbReference type="PROSITE" id="PS01124"/>
    </source>
</evidence>
<evidence type="ECO:0000256" key="1">
    <source>
        <dbReference type="ARBA" id="ARBA00023015"/>
    </source>
</evidence>
<keyword evidence="3" id="KW-0804">Transcription</keyword>
<dbReference type="PANTHER" id="PTHR43280:SF31">
    <property type="entry name" value="TRANSCRIPTIONAL REGULATORY PROTEIN"/>
    <property type="match status" value="1"/>
</dbReference>
<dbReference type="InterPro" id="IPR018060">
    <property type="entry name" value="HTH_AraC"/>
</dbReference>
<dbReference type="GO" id="GO:0043565">
    <property type="term" value="F:sequence-specific DNA binding"/>
    <property type="evidence" value="ECO:0007669"/>
    <property type="project" value="InterPro"/>
</dbReference>
<gene>
    <name evidence="5" type="ORF">SAMN04488132_103326</name>
</gene>
<dbReference type="EMBL" id="FUWH01000003">
    <property type="protein sequence ID" value="SJZ64908.1"/>
    <property type="molecule type" value="Genomic_DNA"/>
</dbReference>
<feature type="domain" description="HTH araC/xylS-type" evidence="4">
    <location>
        <begin position="96"/>
        <end position="175"/>
    </location>
</feature>
<accession>A0A1T4MDR0</accession>
<evidence type="ECO:0000313" key="5">
    <source>
        <dbReference type="EMBL" id="SJZ64908.1"/>
    </source>
</evidence>
<dbReference type="PANTHER" id="PTHR43280">
    <property type="entry name" value="ARAC-FAMILY TRANSCRIPTIONAL REGULATOR"/>
    <property type="match status" value="1"/>
</dbReference>
<dbReference type="SUPFAM" id="SSF46689">
    <property type="entry name" value="Homeodomain-like"/>
    <property type="match status" value="1"/>
</dbReference>
<evidence type="ECO:0000313" key="6">
    <source>
        <dbReference type="Proteomes" id="UP000190888"/>
    </source>
</evidence>
<dbReference type="SMART" id="SM00342">
    <property type="entry name" value="HTH_ARAC"/>
    <property type="match status" value="1"/>
</dbReference>
<keyword evidence="2 5" id="KW-0238">DNA-binding</keyword>
<reference evidence="5 6" key="1">
    <citation type="submission" date="2017-02" db="EMBL/GenBank/DDBJ databases">
        <authorList>
            <person name="Peterson S.W."/>
        </authorList>
    </citation>
    <scope>NUCLEOTIDE SEQUENCE [LARGE SCALE GENOMIC DNA]</scope>
    <source>
        <strain evidence="5 6">DSM 22335</strain>
    </source>
</reference>